<name>A0A7S1TDU4_9RHOD</name>
<feature type="transmembrane region" description="Helical" evidence="1">
    <location>
        <begin position="569"/>
        <end position="593"/>
    </location>
</feature>
<accession>A0A7S1TDU4</accession>
<protein>
    <submittedName>
        <fullName evidence="2">Uncharacterized protein</fullName>
    </submittedName>
</protein>
<sequence length="594" mass="66059">MEDFAERPNREREALVHLFGPSGSIFQSALAYCADCYFEYPLNNFPDNLQLAIERILVGGSSREGGTVQDVSELGEEPDPWLLSFCLPRVGGLVTSSITVSSAEYVVLCLVANAFWKPQPSQSMYTSKKPRRSSSLPSRRALYNQLISLYMTYFWPSDDSEPSDLGELFTRAVADYWIGWMVTNPSRDILPRRRGSAATFSPPTVEVADAICRLCVTLCPLSPGDDAIMHAFQANGLGSSPYSTSSVTLPRARALLQPLLRRAFSDCFQCWPANRNSTAFIAMLRAFNVFVAPWSRRACYAVQDKTLPKDRSSSARTSSRSVVRAVLEQIPTFQSLGHAIPPVEEARLFREWEEFLWRRKDLYLTDLPNALTRAAILRIGSIPEGGDVLSTLAGSFKLEAAAELIRRSVRTVYETGVLPNSEDLSSALVSLASQIDDSLYKGASSVESLRARGPNSQDLQPLCILLGLPPLARGAGSTRLHQIMTSGAWKSRADHEDARKALQELRRSVEPPQSLGSSGAVYSNRDVSFVGGVWERPLRSDEIRPLVMLAYRLSIFLENRFHRPFNLRFLGSFVFLLWLVVLILIAAVVIRIIH</sequence>
<proteinExistence type="predicted"/>
<dbReference type="EMBL" id="HBGH01009104">
    <property type="protein sequence ID" value="CAD9232929.1"/>
    <property type="molecule type" value="Transcribed_RNA"/>
</dbReference>
<gene>
    <name evidence="2" type="ORF">CCAE0312_LOCUS5014</name>
</gene>
<keyword evidence="1" id="KW-0472">Membrane</keyword>
<dbReference type="AlphaFoldDB" id="A0A7S1TDU4"/>
<evidence type="ECO:0000256" key="1">
    <source>
        <dbReference type="SAM" id="Phobius"/>
    </source>
</evidence>
<reference evidence="2" key="1">
    <citation type="submission" date="2021-01" db="EMBL/GenBank/DDBJ databases">
        <authorList>
            <person name="Corre E."/>
            <person name="Pelletier E."/>
            <person name="Niang G."/>
            <person name="Scheremetjew M."/>
            <person name="Finn R."/>
            <person name="Kale V."/>
            <person name="Holt S."/>
            <person name="Cochrane G."/>
            <person name="Meng A."/>
            <person name="Brown T."/>
            <person name="Cohen L."/>
        </authorList>
    </citation>
    <scope>NUCLEOTIDE SEQUENCE</scope>
    <source>
        <strain evidence="2">SAG 36.94</strain>
    </source>
</reference>
<organism evidence="2">
    <name type="scientific">Compsopogon caeruleus</name>
    <dbReference type="NCBI Taxonomy" id="31354"/>
    <lineage>
        <taxon>Eukaryota</taxon>
        <taxon>Rhodophyta</taxon>
        <taxon>Compsopogonophyceae</taxon>
        <taxon>Compsopogonales</taxon>
        <taxon>Compsopogonaceae</taxon>
        <taxon>Compsopogon</taxon>
    </lineage>
</organism>
<keyword evidence="1" id="KW-1133">Transmembrane helix</keyword>
<keyword evidence="1" id="KW-0812">Transmembrane</keyword>
<evidence type="ECO:0000313" key="2">
    <source>
        <dbReference type="EMBL" id="CAD9232929.1"/>
    </source>
</evidence>